<feature type="signal peptide" evidence="2">
    <location>
        <begin position="1"/>
        <end position="18"/>
    </location>
</feature>
<proteinExistence type="predicted"/>
<evidence type="ECO:0000313" key="4">
    <source>
        <dbReference type="Proteomes" id="UP000559626"/>
    </source>
</evidence>
<feature type="chain" id="PRO_5030917202" evidence="2">
    <location>
        <begin position="19"/>
        <end position="142"/>
    </location>
</feature>
<name>A0A7Y0FND0_9BACT</name>
<evidence type="ECO:0000313" key="3">
    <source>
        <dbReference type="EMBL" id="NML66451.1"/>
    </source>
</evidence>
<keyword evidence="2" id="KW-0732">Signal</keyword>
<evidence type="ECO:0000256" key="2">
    <source>
        <dbReference type="SAM" id="SignalP"/>
    </source>
</evidence>
<accession>A0A7Y0FND0</accession>
<dbReference type="AlphaFoldDB" id="A0A7Y0FND0"/>
<comment type="caution">
    <text evidence="3">The sequence shown here is derived from an EMBL/GenBank/DDBJ whole genome shotgun (WGS) entry which is preliminary data.</text>
</comment>
<feature type="region of interest" description="Disordered" evidence="1">
    <location>
        <begin position="24"/>
        <end position="69"/>
    </location>
</feature>
<gene>
    <name evidence="3" type="ORF">HHL22_14660</name>
</gene>
<dbReference type="EMBL" id="JABBGH010000002">
    <property type="protein sequence ID" value="NML66451.1"/>
    <property type="molecule type" value="Genomic_DNA"/>
</dbReference>
<protein>
    <submittedName>
        <fullName evidence="3">Uncharacterized protein</fullName>
    </submittedName>
</protein>
<dbReference type="RefSeq" id="WP_169532092.1">
    <property type="nucleotide sequence ID" value="NZ_JABBGH010000002.1"/>
</dbReference>
<organism evidence="3 4">
    <name type="scientific">Hymenobacter polaris</name>
    <dbReference type="NCBI Taxonomy" id="2682546"/>
    <lineage>
        <taxon>Bacteria</taxon>
        <taxon>Pseudomonadati</taxon>
        <taxon>Bacteroidota</taxon>
        <taxon>Cytophagia</taxon>
        <taxon>Cytophagales</taxon>
        <taxon>Hymenobacteraceae</taxon>
        <taxon>Hymenobacter</taxon>
    </lineage>
</organism>
<dbReference type="Proteomes" id="UP000559626">
    <property type="component" value="Unassembled WGS sequence"/>
</dbReference>
<evidence type="ECO:0000256" key="1">
    <source>
        <dbReference type="SAM" id="MobiDB-lite"/>
    </source>
</evidence>
<keyword evidence="4" id="KW-1185">Reference proteome</keyword>
<sequence>MKLLLLGLALLATPAARAQLLPVPNTRNPDWEQTDTKLGFRPSRPDTLPAGRDRMPIADPNRGNRAAMPNALGKKSLLGMNGSYHYWDAARKLGYEWKARPGSNSAAPDSLVTVYQQATGATYTYRRRPAPTATPRLLSPGK</sequence>
<reference evidence="3 4" key="1">
    <citation type="submission" date="2020-04" db="EMBL/GenBank/DDBJ databases">
        <title>Hymenobacter polaris sp. nov., isolated from Arctic soil.</title>
        <authorList>
            <person name="Dahal R.H."/>
        </authorList>
    </citation>
    <scope>NUCLEOTIDE SEQUENCE [LARGE SCALE GENOMIC DNA]</scope>
    <source>
        <strain evidence="3 4">RP-2-7</strain>
    </source>
</reference>